<dbReference type="Proteomes" id="UP000664857">
    <property type="component" value="Unassembled WGS sequence"/>
</dbReference>
<comment type="caution">
    <text evidence="2">The sequence shown here is derived from an EMBL/GenBank/DDBJ whole genome shotgun (WGS) entry which is preliminary data.</text>
</comment>
<dbReference type="InterPro" id="IPR029442">
    <property type="entry name" value="GyrI-like"/>
</dbReference>
<dbReference type="RefSeq" id="WP_206964012.1">
    <property type="nucleotide sequence ID" value="NZ_JAFLVX010000002.1"/>
</dbReference>
<name>A0ABS3HNV5_9ENTE</name>
<keyword evidence="3" id="KW-1185">Reference proteome</keyword>
<evidence type="ECO:0000259" key="1">
    <source>
        <dbReference type="SMART" id="SM00871"/>
    </source>
</evidence>
<dbReference type="InterPro" id="IPR010499">
    <property type="entry name" value="AraC_E-bd"/>
</dbReference>
<proteinExistence type="predicted"/>
<evidence type="ECO:0000313" key="2">
    <source>
        <dbReference type="EMBL" id="MBO0475437.1"/>
    </source>
</evidence>
<gene>
    <name evidence="2" type="ORF">DOK76_00055</name>
</gene>
<evidence type="ECO:0000313" key="3">
    <source>
        <dbReference type="Proteomes" id="UP000664857"/>
    </source>
</evidence>
<dbReference type="InterPro" id="IPR011256">
    <property type="entry name" value="Reg_factor_effector_dom_sf"/>
</dbReference>
<dbReference type="SUPFAM" id="SSF55136">
    <property type="entry name" value="Probable bacterial effector-binding domain"/>
    <property type="match status" value="1"/>
</dbReference>
<reference evidence="2 3" key="1">
    <citation type="submission" date="2021-03" db="EMBL/GenBank/DDBJ databases">
        <title>Enterococcal diversity collection.</title>
        <authorList>
            <person name="Gilmore M.S."/>
            <person name="Schwartzman J."/>
            <person name="Van Tyne D."/>
            <person name="Martin M."/>
            <person name="Earl A.M."/>
            <person name="Manson A.L."/>
            <person name="Straub T."/>
            <person name="Salamzade R."/>
            <person name="Saavedra J."/>
            <person name="Lebreton F."/>
            <person name="Prichula J."/>
            <person name="Schaufler K."/>
            <person name="Gaca A."/>
            <person name="Sgardioli B."/>
            <person name="Wagenaar J."/>
            <person name="Strong T."/>
        </authorList>
    </citation>
    <scope>NUCLEOTIDE SEQUENCE [LARGE SCALE GENOMIC DNA]</scope>
    <source>
        <strain evidence="2 3">DIV0080</strain>
    </source>
</reference>
<dbReference type="InterPro" id="IPR050908">
    <property type="entry name" value="SmbC-like"/>
</dbReference>
<dbReference type="Gene3D" id="3.20.80.10">
    <property type="entry name" value="Regulatory factor, effector binding domain"/>
    <property type="match status" value="1"/>
</dbReference>
<sequence length="154" mass="17625">MTYRIEVLKSSPAVYMRHTGPYGSPKNFNMMIEFKSWMAKNKLRDDLGTFGILGIALDNPQETSPEACRYDLVLCVSNQQTFNSSTEVKTTQFEGGTYAVFTIPHTTESVQQFWQGLSDTIGQNQLHLLDKPIIERFKEEEGIDNYCEFLLPVR</sequence>
<organism evidence="2 3">
    <name type="scientific">Candidatus Vagococcus giribetii</name>
    <dbReference type="NCBI Taxonomy" id="2230876"/>
    <lineage>
        <taxon>Bacteria</taxon>
        <taxon>Bacillati</taxon>
        <taxon>Bacillota</taxon>
        <taxon>Bacilli</taxon>
        <taxon>Lactobacillales</taxon>
        <taxon>Enterococcaceae</taxon>
        <taxon>Vagococcus</taxon>
    </lineage>
</organism>
<dbReference type="Pfam" id="PF06445">
    <property type="entry name" value="GyrI-like"/>
    <property type="match status" value="1"/>
</dbReference>
<dbReference type="PANTHER" id="PTHR40055:SF1">
    <property type="entry name" value="TRANSCRIPTIONAL REGULATOR YGIV-RELATED"/>
    <property type="match status" value="1"/>
</dbReference>
<accession>A0ABS3HNV5</accession>
<dbReference type="SMART" id="SM00871">
    <property type="entry name" value="AraC_E_bind"/>
    <property type="match status" value="1"/>
</dbReference>
<dbReference type="EMBL" id="JAFLVX010000002">
    <property type="protein sequence ID" value="MBO0475437.1"/>
    <property type="molecule type" value="Genomic_DNA"/>
</dbReference>
<feature type="domain" description="AraC effector-binding" evidence="1">
    <location>
        <begin position="1"/>
        <end position="154"/>
    </location>
</feature>
<protein>
    <submittedName>
        <fullName evidence="2">GyrI-like domain-containing protein</fullName>
    </submittedName>
</protein>
<dbReference type="PANTHER" id="PTHR40055">
    <property type="entry name" value="TRANSCRIPTIONAL REGULATOR YGIV-RELATED"/>
    <property type="match status" value="1"/>
</dbReference>